<dbReference type="AlphaFoldDB" id="E4YCD7"/>
<protein>
    <submittedName>
        <fullName evidence="2">Uncharacterized protein</fullName>
    </submittedName>
</protein>
<gene>
    <name evidence="2" type="ORF">GSOID_T00021103001</name>
</gene>
<evidence type="ECO:0000256" key="1">
    <source>
        <dbReference type="SAM" id="Phobius"/>
    </source>
</evidence>
<dbReference type="EMBL" id="FN654403">
    <property type="protein sequence ID" value="CBY33204.1"/>
    <property type="molecule type" value="Genomic_DNA"/>
</dbReference>
<sequence length="122" mass="14056">MFRIHSPRRLKSCLRIITLILAMGLAAWELITLLITRRSSAPNDKTQLSLNTRQSHKCLIKRRSSRYLTRHTSITARLLDQRISHQIIHTDLRAHQLNETPRFDLLLKVGALSKKSTLLGPI</sequence>
<evidence type="ECO:0000313" key="2">
    <source>
        <dbReference type="EMBL" id="CBY33204.1"/>
    </source>
</evidence>
<accession>E4YCD7</accession>
<feature type="transmembrane region" description="Helical" evidence="1">
    <location>
        <begin position="12"/>
        <end position="35"/>
    </location>
</feature>
<reference evidence="2" key="1">
    <citation type="journal article" date="2010" name="Science">
        <title>Plasticity of animal genome architecture unmasked by rapid evolution of a pelagic tunicate.</title>
        <authorList>
            <person name="Denoeud F."/>
            <person name="Henriet S."/>
            <person name="Mungpakdee S."/>
            <person name="Aury J.M."/>
            <person name="Da Silva C."/>
            <person name="Brinkmann H."/>
            <person name="Mikhaleva J."/>
            <person name="Olsen L.C."/>
            <person name="Jubin C."/>
            <person name="Canestro C."/>
            <person name="Bouquet J.M."/>
            <person name="Danks G."/>
            <person name="Poulain J."/>
            <person name="Campsteijn C."/>
            <person name="Adamski M."/>
            <person name="Cross I."/>
            <person name="Yadetie F."/>
            <person name="Muffato M."/>
            <person name="Louis A."/>
            <person name="Butcher S."/>
            <person name="Tsagkogeorga G."/>
            <person name="Konrad A."/>
            <person name="Singh S."/>
            <person name="Jensen M.F."/>
            <person name="Cong E.H."/>
            <person name="Eikeseth-Otteraa H."/>
            <person name="Noel B."/>
            <person name="Anthouard V."/>
            <person name="Porcel B.M."/>
            <person name="Kachouri-Lafond R."/>
            <person name="Nishino A."/>
            <person name="Ugolini M."/>
            <person name="Chourrout P."/>
            <person name="Nishida H."/>
            <person name="Aasland R."/>
            <person name="Huzurbazar S."/>
            <person name="Westhof E."/>
            <person name="Delsuc F."/>
            <person name="Lehrach H."/>
            <person name="Reinhardt R."/>
            <person name="Weissenbach J."/>
            <person name="Roy S.W."/>
            <person name="Artiguenave F."/>
            <person name="Postlethwait J.H."/>
            <person name="Manak J.R."/>
            <person name="Thompson E.M."/>
            <person name="Jaillon O."/>
            <person name="Du Pasquier L."/>
            <person name="Boudinot P."/>
            <person name="Liberles D.A."/>
            <person name="Volff J.N."/>
            <person name="Philippe H."/>
            <person name="Lenhard B."/>
            <person name="Roest Crollius H."/>
            <person name="Wincker P."/>
            <person name="Chourrout D."/>
        </authorList>
    </citation>
    <scope>NUCLEOTIDE SEQUENCE [LARGE SCALE GENOMIC DNA]</scope>
</reference>
<keyword evidence="1" id="KW-0812">Transmembrane</keyword>
<proteinExistence type="predicted"/>
<name>E4YCD7_OIKDI</name>
<dbReference type="Proteomes" id="UP000011014">
    <property type="component" value="Unassembled WGS sequence"/>
</dbReference>
<organism evidence="2">
    <name type="scientific">Oikopleura dioica</name>
    <name type="common">Tunicate</name>
    <dbReference type="NCBI Taxonomy" id="34765"/>
    <lineage>
        <taxon>Eukaryota</taxon>
        <taxon>Metazoa</taxon>
        <taxon>Chordata</taxon>
        <taxon>Tunicata</taxon>
        <taxon>Appendicularia</taxon>
        <taxon>Copelata</taxon>
        <taxon>Oikopleuridae</taxon>
        <taxon>Oikopleura</taxon>
    </lineage>
</organism>
<keyword evidence="1" id="KW-1133">Transmembrane helix</keyword>
<keyword evidence="1" id="KW-0472">Membrane</keyword>